<feature type="non-terminal residue" evidence="12">
    <location>
        <position position="393"/>
    </location>
</feature>
<dbReference type="InterPro" id="IPR018314">
    <property type="entry name" value="RsmB/NOL1/NOP2-like_CS"/>
</dbReference>
<evidence type="ECO:0000256" key="3">
    <source>
        <dbReference type="ARBA" id="ARBA00022555"/>
    </source>
</evidence>
<dbReference type="PROSITE" id="PS51686">
    <property type="entry name" value="SAM_MT_RSMB_NOP"/>
    <property type="match status" value="1"/>
</dbReference>
<dbReference type="GO" id="GO:0005737">
    <property type="term" value="C:cytoplasm"/>
    <property type="evidence" value="ECO:0007669"/>
    <property type="project" value="TreeGrafter"/>
</dbReference>
<dbReference type="InterPro" id="IPR023270">
    <property type="entry name" value="RCMT_NCL1"/>
</dbReference>
<dbReference type="GO" id="GO:0000049">
    <property type="term" value="F:tRNA binding"/>
    <property type="evidence" value="ECO:0007669"/>
    <property type="project" value="UniProtKB-KW"/>
</dbReference>
<feature type="active site" description="Nucleophile" evidence="10">
    <location>
        <position position="278"/>
    </location>
</feature>
<evidence type="ECO:0000256" key="1">
    <source>
        <dbReference type="ARBA" id="ARBA00004123"/>
    </source>
</evidence>
<evidence type="ECO:0000256" key="8">
    <source>
        <dbReference type="ARBA" id="ARBA00022884"/>
    </source>
</evidence>
<dbReference type="PANTHER" id="PTHR22808">
    <property type="entry name" value="NCL1 YEAST -RELATED NOL1/NOP2/FMU SUN DOMAIN-CONTAINING"/>
    <property type="match status" value="1"/>
</dbReference>
<comment type="caution">
    <text evidence="10">Lacks conserved residue(s) required for the propagation of feature annotation.</text>
</comment>
<feature type="domain" description="SAM-dependent MTase RsmB/NOP-type" evidence="11">
    <location>
        <begin position="12"/>
        <end position="386"/>
    </location>
</feature>
<proteinExistence type="inferred from homology"/>
<dbReference type="PRINTS" id="PR02008">
    <property type="entry name" value="RCMTFAMILY"/>
</dbReference>
<sequence>QNLMSEEEFPRFLAQLRIPLPSSFRITGSRSHAKELKDLMVSKYFPGIENFVDDAGEVVQVPKPIPWYPDDLAWSYSASRTALKKSPQLATYHKFLVAETEVGNISRQEVVSMIPVLLLDVKPEHSVLDMCAAPGSKTAQIIEAIHANDEPIPSGLVVANDAEQARAYMLVRQTKRLQSPCLVVTNHEAQFLPFISLAGAPAVQAGPDAPATSSRVLRFDRILGDVPCSGDGTMRKNKLIWNSWKVGNGNGLHKLQLQILIRGIEMLKVGGQMVYSTCSFNPIENEAVVAAALRHCGGTCAIELVDASKRLPQLERRNGICTWKVMSGNGTWYSSWDDVPAERRAKLAPTMFAQEDNVSLGLDKCIRLYPHLQDTGGFFVAVIRKTGPFGKMD</sequence>
<evidence type="ECO:0000256" key="5">
    <source>
        <dbReference type="ARBA" id="ARBA00022679"/>
    </source>
</evidence>
<dbReference type="SUPFAM" id="SSF53335">
    <property type="entry name" value="S-adenosyl-L-methionine-dependent methyltransferases"/>
    <property type="match status" value="1"/>
</dbReference>
<accession>A0A4P9W794</accession>
<protein>
    <submittedName>
        <fullName evidence="12">S-adenosyl-L-methionine-dependent methyltransferase</fullName>
    </submittedName>
</protein>
<dbReference type="GO" id="GO:0005634">
    <property type="term" value="C:nucleus"/>
    <property type="evidence" value="ECO:0007669"/>
    <property type="project" value="UniProtKB-SubCell"/>
</dbReference>
<evidence type="ECO:0000256" key="6">
    <source>
        <dbReference type="ARBA" id="ARBA00022691"/>
    </source>
</evidence>
<keyword evidence="5 10" id="KW-0808">Transferase</keyword>
<dbReference type="Proteomes" id="UP000269721">
    <property type="component" value="Unassembled WGS sequence"/>
</dbReference>
<evidence type="ECO:0000256" key="7">
    <source>
        <dbReference type="ARBA" id="ARBA00022694"/>
    </source>
</evidence>
<evidence type="ECO:0000256" key="10">
    <source>
        <dbReference type="PROSITE-ProRule" id="PRU01023"/>
    </source>
</evidence>
<dbReference type="InterPro" id="IPR023267">
    <property type="entry name" value="RCMT"/>
</dbReference>
<dbReference type="InterPro" id="IPR049560">
    <property type="entry name" value="MeTrfase_RsmB-F_NOP2_cat"/>
</dbReference>
<dbReference type="Gene3D" id="3.40.50.150">
    <property type="entry name" value="Vaccinia Virus protein VP39"/>
    <property type="match status" value="1"/>
</dbReference>
<gene>
    <name evidence="12" type="ORF">BDK51DRAFT_11919</name>
</gene>
<dbReference type="PANTHER" id="PTHR22808:SF1">
    <property type="entry name" value="RNA CYTOSINE-C(5)-METHYLTRANSFERASE NSUN2-RELATED"/>
    <property type="match status" value="1"/>
</dbReference>
<comment type="similarity">
    <text evidence="2 10">Belongs to the class I-like SAM-binding methyltransferase superfamily. RsmB/NOP family.</text>
</comment>
<dbReference type="OrthoDB" id="6093671at2759"/>
<dbReference type="GO" id="GO:0030488">
    <property type="term" value="P:tRNA methylation"/>
    <property type="evidence" value="ECO:0007669"/>
    <property type="project" value="TreeGrafter"/>
</dbReference>
<keyword evidence="6 10" id="KW-0949">S-adenosyl-L-methionine</keyword>
<dbReference type="AlphaFoldDB" id="A0A4P9W794"/>
<feature type="binding site" evidence="10">
    <location>
        <position position="225"/>
    </location>
    <ligand>
        <name>S-adenosyl-L-methionine</name>
        <dbReference type="ChEBI" id="CHEBI:59789"/>
    </ligand>
</feature>
<dbReference type="InterPro" id="IPR029063">
    <property type="entry name" value="SAM-dependent_MTases_sf"/>
</dbReference>
<dbReference type="GO" id="GO:0016428">
    <property type="term" value="F:tRNA (cytidine-5-)-methyltransferase activity"/>
    <property type="evidence" value="ECO:0007669"/>
    <property type="project" value="InterPro"/>
</dbReference>
<keyword evidence="7" id="KW-0819">tRNA processing</keyword>
<dbReference type="PROSITE" id="PS01153">
    <property type="entry name" value="NOL1_NOP2_SUN"/>
    <property type="match status" value="1"/>
</dbReference>
<feature type="binding site" evidence="10">
    <location>
        <position position="161"/>
    </location>
    <ligand>
        <name>S-adenosyl-L-methionine</name>
        <dbReference type="ChEBI" id="CHEBI:59789"/>
    </ligand>
</feature>
<evidence type="ECO:0000313" key="12">
    <source>
        <dbReference type="EMBL" id="RKO87245.1"/>
    </source>
</evidence>
<reference evidence="13" key="1">
    <citation type="journal article" date="2018" name="Nat. Microbiol.">
        <title>Leveraging single-cell genomics to expand the fungal tree of life.</title>
        <authorList>
            <person name="Ahrendt S.R."/>
            <person name="Quandt C.A."/>
            <person name="Ciobanu D."/>
            <person name="Clum A."/>
            <person name="Salamov A."/>
            <person name="Andreopoulos B."/>
            <person name="Cheng J.F."/>
            <person name="Woyke T."/>
            <person name="Pelin A."/>
            <person name="Henrissat B."/>
            <person name="Reynolds N.K."/>
            <person name="Benny G.L."/>
            <person name="Smith M.E."/>
            <person name="James T.Y."/>
            <person name="Grigoriev I.V."/>
        </authorList>
    </citation>
    <scope>NUCLEOTIDE SEQUENCE [LARGE SCALE GENOMIC DNA]</scope>
</reference>
<dbReference type="InterPro" id="IPR001678">
    <property type="entry name" value="MeTrfase_RsmB-F_NOP2_dom"/>
</dbReference>
<feature type="non-terminal residue" evidence="12">
    <location>
        <position position="1"/>
    </location>
</feature>
<evidence type="ECO:0000256" key="2">
    <source>
        <dbReference type="ARBA" id="ARBA00007494"/>
    </source>
</evidence>
<name>A0A4P9W794_9FUNG</name>
<organism evidence="12 13">
    <name type="scientific">Blyttiomyces helicus</name>
    <dbReference type="NCBI Taxonomy" id="388810"/>
    <lineage>
        <taxon>Eukaryota</taxon>
        <taxon>Fungi</taxon>
        <taxon>Fungi incertae sedis</taxon>
        <taxon>Chytridiomycota</taxon>
        <taxon>Chytridiomycota incertae sedis</taxon>
        <taxon>Chytridiomycetes</taxon>
        <taxon>Chytridiomycetes incertae sedis</taxon>
        <taxon>Blyttiomyces</taxon>
    </lineage>
</organism>
<evidence type="ECO:0000259" key="11">
    <source>
        <dbReference type="PROSITE" id="PS51686"/>
    </source>
</evidence>
<keyword evidence="4 10" id="KW-0489">Methyltransferase</keyword>
<keyword evidence="3" id="KW-0820">tRNA-binding</keyword>
<dbReference type="Pfam" id="PF01189">
    <property type="entry name" value="Methyltr_RsmB-F"/>
    <property type="match status" value="1"/>
</dbReference>
<evidence type="ECO:0000256" key="9">
    <source>
        <dbReference type="ARBA" id="ARBA00023242"/>
    </source>
</evidence>
<keyword evidence="9" id="KW-0539">Nucleus</keyword>
<keyword evidence="13" id="KW-1185">Reference proteome</keyword>
<evidence type="ECO:0000313" key="13">
    <source>
        <dbReference type="Proteomes" id="UP000269721"/>
    </source>
</evidence>
<feature type="binding site" evidence="10">
    <location>
        <begin position="131"/>
        <end position="137"/>
    </location>
    <ligand>
        <name>S-adenosyl-L-methionine</name>
        <dbReference type="ChEBI" id="CHEBI:59789"/>
    </ligand>
</feature>
<keyword evidence="8 10" id="KW-0694">RNA-binding</keyword>
<dbReference type="EMBL" id="KZ997566">
    <property type="protein sequence ID" value="RKO87245.1"/>
    <property type="molecule type" value="Genomic_DNA"/>
</dbReference>
<dbReference type="PRINTS" id="PR02011">
    <property type="entry name" value="RCMTNCL1"/>
</dbReference>
<comment type="subcellular location">
    <subcellularLocation>
        <location evidence="1">Nucleus</location>
    </subcellularLocation>
</comment>
<evidence type="ECO:0000256" key="4">
    <source>
        <dbReference type="ARBA" id="ARBA00022603"/>
    </source>
</evidence>